<dbReference type="OrthoDB" id="5190396at2"/>
<keyword evidence="2" id="KW-1133">Transmembrane helix</keyword>
<dbReference type="EMBL" id="UFXQ01000001">
    <property type="protein sequence ID" value="STC70277.1"/>
    <property type="molecule type" value="Genomic_DNA"/>
</dbReference>
<organism evidence="4 5">
    <name type="scientific">Corynebacterium pilosum</name>
    <dbReference type="NCBI Taxonomy" id="35756"/>
    <lineage>
        <taxon>Bacteria</taxon>
        <taxon>Bacillati</taxon>
        <taxon>Actinomycetota</taxon>
        <taxon>Actinomycetes</taxon>
        <taxon>Mycobacteriales</taxon>
        <taxon>Corynebacteriaceae</taxon>
        <taxon>Corynebacterium</taxon>
    </lineage>
</organism>
<evidence type="ECO:0000259" key="3">
    <source>
        <dbReference type="Pfam" id="PF10756"/>
    </source>
</evidence>
<keyword evidence="5" id="KW-1185">Reference proteome</keyword>
<feature type="domain" description="Low molecular weight protein antigen 6 PH" evidence="3">
    <location>
        <begin position="58"/>
        <end position="127"/>
    </location>
</feature>
<reference evidence="4 5" key="1">
    <citation type="submission" date="2018-06" db="EMBL/GenBank/DDBJ databases">
        <authorList>
            <consortium name="Pathogen Informatics"/>
            <person name="Doyle S."/>
        </authorList>
    </citation>
    <scope>NUCLEOTIDE SEQUENCE [LARGE SCALE GENOMIC DNA]</scope>
    <source>
        <strain evidence="4 5">NCTC11862</strain>
    </source>
</reference>
<proteinExistence type="predicted"/>
<keyword evidence="2" id="KW-0812">Transmembrane</keyword>
<feature type="transmembrane region" description="Helical" evidence="2">
    <location>
        <begin position="20"/>
        <end position="37"/>
    </location>
</feature>
<evidence type="ECO:0000256" key="2">
    <source>
        <dbReference type="SAM" id="Phobius"/>
    </source>
</evidence>
<dbReference type="AlphaFoldDB" id="A0A376CPZ0"/>
<evidence type="ECO:0000313" key="4">
    <source>
        <dbReference type="EMBL" id="STC70277.1"/>
    </source>
</evidence>
<dbReference type="Proteomes" id="UP000254467">
    <property type="component" value="Unassembled WGS sequence"/>
</dbReference>
<gene>
    <name evidence="4" type="primary">cfp6</name>
    <name evidence="4" type="ORF">NCTC11862_02087</name>
</gene>
<name>A0A376CPZ0_9CORY</name>
<sequence>MSSAEQRSDSTYFRPERTHVIATLLMTGIALIGISWAPLKLGWLLIFPILFLVWVFKAHTRIDERGVFINYLFKKNVSIPWDEFDGIAFEGSKAKARDSAGREYSLPGVTFNSLPALEEASRGRIPDVLTEGLESLDGKVSVIDKDGRQVLMTQEEYQAYEAKKKNGAAEEHAPEESNRQSQKE</sequence>
<dbReference type="STRING" id="35756.GCA_001044155_02328"/>
<dbReference type="RefSeq" id="WP_018580795.1">
    <property type="nucleotide sequence ID" value="NZ_UFXQ01000001.1"/>
</dbReference>
<evidence type="ECO:0000256" key="1">
    <source>
        <dbReference type="SAM" id="MobiDB-lite"/>
    </source>
</evidence>
<dbReference type="InterPro" id="IPR019692">
    <property type="entry name" value="CFP-6_PH"/>
</dbReference>
<accession>A0A376CPZ0</accession>
<evidence type="ECO:0000313" key="5">
    <source>
        <dbReference type="Proteomes" id="UP000254467"/>
    </source>
</evidence>
<protein>
    <submittedName>
        <fullName evidence="4">Low molecular weight protein antigen 6</fullName>
    </submittedName>
</protein>
<feature type="transmembrane region" description="Helical" evidence="2">
    <location>
        <begin position="43"/>
        <end position="60"/>
    </location>
</feature>
<keyword evidence="2" id="KW-0472">Membrane</keyword>
<feature type="region of interest" description="Disordered" evidence="1">
    <location>
        <begin position="161"/>
        <end position="184"/>
    </location>
</feature>
<dbReference type="Pfam" id="PF10756">
    <property type="entry name" value="bPH_6"/>
    <property type="match status" value="1"/>
</dbReference>